<dbReference type="AlphaFoldDB" id="A0A1E1WC47"/>
<gene>
    <name evidence="2" type="ORF">g.16770</name>
</gene>
<organism evidence="2">
    <name type="scientific">Pectinophora gossypiella</name>
    <name type="common">Cotton pink bollworm</name>
    <name type="synonym">Depressaria gossypiella</name>
    <dbReference type="NCBI Taxonomy" id="13191"/>
    <lineage>
        <taxon>Eukaryota</taxon>
        <taxon>Metazoa</taxon>
        <taxon>Ecdysozoa</taxon>
        <taxon>Arthropoda</taxon>
        <taxon>Hexapoda</taxon>
        <taxon>Insecta</taxon>
        <taxon>Pterygota</taxon>
        <taxon>Neoptera</taxon>
        <taxon>Endopterygota</taxon>
        <taxon>Lepidoptera</taxon>
        <taxon>Glossata</taxon>
        <taxon>Ditrysia</taxon>
        <taxon>Gelechioidea</taxon>
        <taxon>Gelechiidae</taxon>
        <taxon>Apatetrinae</taxon>
        <taxon>Pectinophora</taxon>
    </lineage>
</organism>
<dbReference type="Pfam" id="PF15868">
    <property type="entry name" value="MBF2"/>
    <property type="match status" value="1"/>
</dbReference>
<feature type="signal peptide" evidence="1">
    <location>
        <begin position="1"/>
        <end position="26"/>
    </location>
</feature>
<protein>
    <recommendedName>
        <fullName evidence="3">PLAT domain-containing protein</fullName>
    </recommendedName>
</protein>
<evidence type="ECO:0000256" key="1">
    <source>
        <dbReference type="SAM" id="SignalP"/>
    </source>
</evidence>
<dbReference type="EMBL" id="GDQN01006623">
    <property type="protein sequence ID" value="JAT84431.1"/>
    <property type="molecule type" value="Transcribed_RNA"/>
</dbReference>
<accession>A0A1E1WC47</accession>
<evidence type="ECO:0008006" key="3">
    <source>
        <dbReference type="Google" id="ProtNLM"/>
    </source>
</evidence>
<dbReference type="InterPro" id="IPR031734">
    <property type="entry name" value="MBF2"/>
</dbReference>
<sequence length="123" mass="13434">LIDKMFSKYFLVSVILVIFGTSPCLCDNFRDCPKEDTAQKLVAAIEREKPGSIFGPVTLDVVIPENGLFNSTITCVIVTDLSEDGHGGKVSIIGGGVGSEFVEIKIVSEFLRGLHYRFEVYTA</sequence>
<dbReference type="PANTHER" id="PTHR37685">
    <property type="entry name" value="GEO11136P1-RELATED"/>
    <property type="match status" value="1"/>
</dbReference>
<proteinExistence type="predicted"/>
<name>A0A1E1WC47_PECGO</name>
<evidence type="ECO:0000313" key="2">
    <source>
        <dbReference type="EMBL" id="JAT84431.1"/>
    </source>
</evidence>
<feature type="non-terminal residue" evidence="2">
    <location>
        <position position="1"/>
    </location>
</feature>
<keyword evidence="1" id="KW-0732">Signal</keyword>
<reference evidence="2" key="1">
    <citation type="submission" date="2015-09" db="EMBL/GenBank/DDBJ databases">
        <title>De novo assembly of Pectinophora gossypiella (Pink Bollworm) gut transcriptome.</title>
        <authorList>
            <person name="Tassone E.E."/>
        </authorList>
    </citation>
    <scope>NUCLEOTIDE SEQUENCE</scope>
</reference>
<dbReference type="PANTHER" id="PTHR37685:SF1">
    <property type="entry name" value="GEO11136P1-RELATED"/>
    <property type="match status" value="1"/>
</dbReference>
<feature type="chain" id="PRO_5009115267" description="PLAT domain-containing protein" evidence="1">
    <location>
        <begin position="27"/>
        <end position="123"/>
    </location>
</feature>